<reference evidence="1 2" key="1">
    <citation type="journal article" date="2023" name="Nucleic Acids Res.">
        <title>The hologenome of Daphnia magna reveals possible DNA methylation and microbiome-mediated evolution of the host genome.</title>
        <authorList>
            <person name="Chaturvedi A."/>
            <person name="Li X."/>
            <person name="Dhandapani V."/>
            <person name="Marshall H."/>
            <person name="Kissane S."/>
            <person name="Cuenca-Cambronero M."/>
            <person name="Asole G."/>
            <person name="Calvet F."/>
            <person name="Ruiz-Romero M."/>
            <person name="Marangio P."/>
            <person name="Guigo R."/>
            <person name="Rago D."/>
            <person name="Mirbahai L."/>
            <person name="Eastwood N."/>
            <person name="Colbourne J.K."/>
            <person name="Zhou J."/>
            <person name="Mallon E."/>
            <person name="Orsini L."/>
        </authorList>
    </citation>
    <scope>NUCLEOTIDE SEQUENCE [LARGE SCALE GENOMIC DNA]</scope>
    <source>
        <strain evidence="1">LRV0_1</strain>
    </source>
</reference>
<proteinExistence type="predicted"/>
<dbReference type="Proteomes" id="UP001234178">
    <property type="component" value="Unassembled WGS sequence"/>
</dbReference>
<comment type="caution">
    <text evidence="1">The sequence shown here is derived from an EMBL/GenBank/DDBJ whole genome shotgun (WGS) entry which is preliminary data.</text>
</comment>
<dbReference type="EMBL" id="JAOYFB010000039">
    <property type="protein sequence ID" value="KAK4028915.1"/>
    <property type="molecule type" value="Genomic_DNA"/>
</dbReference>
<keyword evidence="2" id="KW-1185">Reference proteome</keyword>
<evidence type="ECO:0000313" key="1">
    <source>
        <dbReference type="EMBL" id="KAK4028915.1"/>
    </source>
</evidence>
<sequence>MQGKSAAKVERSHPAEGVRETIRGIKVSLNQESVGCPRCISPGVIGSCQLGSLYSLHFDIFNTLDEEK</sequence>
<protein>
    <submittedName>
        <fullName evidence="1">Uncharacterized protein</fullName>
    </submittedName>
</protein>
<evidence type="ECO:0000313" key="2">
    <source>
        <dbReference type="Proteomes" id="UP001234178"/>
    </source>
</evidence>
<organism evidence="1 2">
    <name type="scientific">Daphnia magna</name>
    <dbReference type="NCBI Taxonomy" id="35525"/>
    <lineage>
        <taxon>Eukaryota</taxon>
        <taxon>Metazoa</taxon>
        <taxon>Ecdysozoa</taxon>
        <taxon>Arthropoda</taxon>
        <taxon>Crustacea</taxon>
        <taxon>Branchiopoda</taxon>
        <taxon>Diplostraca</taxon>
        <taxon>Cladocera</taxon>
        <taxon>Anomopoda</taxon>
        <taxon>Daphniidae</taxon>
        <taxon>Daphnia</taxon>
    </lineage>
</organism>
<gene>
    <name evidence="1" type="ORF">OUZ56_021934</name>
</gene>
<name>A0ABR0AV33_9CRUS</name>
<accession>A0ABR0AV33</accession>